<keyword evidence="1" id="KW-0472">Membrane</keyword>
<organism evidence="2 3">
    <name type="scientific">Brevundimonas phage vB_BgoS-Bajun</name>
    <dbReference type="NCBI Taxonomy" id="2948594"/>
    <lineage>
        <taxon>Viruses</taxon>
        <taxon>Duplodnaviria</taxon>
        <taxon>Heunggongvirae</taxon>
        <taxon>Uroviricota</taxon>
        <taxon>Caudoviricetes</taxon>
        <taxon>Dolichocephalovirinae</taxon>
    </lineage>
</organism>
<dbReference type="Proteomes" id="UP001057427">
    <property type="component" value="Segment"/>
</dbReference>
<proteinExistence type="predicted"/>
<name>A0A9E7N6I4_9CAUD</name>
<gene>
    <name evidence="2" type="ORF">BAJUN_00380</name>
</gene>
<accession>A0A9E7N6I4</accession>
<protein>
    <submittedName>
        <fullName evidence="2">Uncharacterized protein</fullName>
    </submittedName>
</protein>
<evidence type="ECO:0000313" key="2">
    <source>
        <dbReference type="EMBL" id="UTC29668.1"/>
    </source>
</evidence>
<dbReference type="EMBL" id="ON529858">
    <property type="protein sequence ID" value="UTC29668.1"/>
    <property type="molecule type" value="Genomic_DNA"/>
</dbReference>
<keyword evidence="1" id="KW-1133">Transmembrane helix</keyword>
<keyword evidence="3" id="KW-1185">Reference proteome</keyword>
<evidence type="ECO:0000313" key="3">
    <source>
        <dbReference type="Proteomes" id="UP001057427"/>
    </source>
</evidence>
<evidence type="ECO:0000256" key="1">
    <source>
        <dbReference type="SAM" id="Phobius"/>
    </source>
</evidence>
<feature type="transmembrane region" description="Helical" evidence="1">
    <location>
        <begin position="37"/>
        <end position="63"/>
    </location>
</feature>
<feature type="transmembrane region" description="Helical" evidence="1">
    <location>
        <begin position="69"/>
        <end position="93"/>
    </location>
</feature>
<reference evidence="2" key="1">
    <citation type="submission" date="2022-05" db="EMBL/GenBank/DDBJ databases">
        <authorList>
            <person name="Friedrich I."/>
            <person name="Poehlein A."/>
            <person name="Schneider D."/>
            <person name="Hertel R."/>
            <person name="Daniel R."/>
        </authorList>
    </citation>
    <scope>NUCLEOTIDE SEQUENCE</scope>
</reference>
<feature type="transmembrane region" description="Helical" evidence="1">
    <location>
        <begin position="6"/>
        <end position="25"/>
    </location>
</feature>
<sequence length="112" mass="12609">MRVFAPLILTYVLLFAAVVFLSLHTPTPWRDPRFKPLMWRVLLFPAVLMSLTFGAFALVSWFIDFGFVWAIFVIFPGGLMLAIGLISLALGMVGSVRKVLNNRPAIEILKEN</sequence>
<keyword evidence="1" id="KW-0812">Transmembrane</keyword>